<dbReference type="AlphaFoldDB" id="A0A8H7A796"/>
<feature type="transmembrane region" description="Helical" evidence="1">
    <location>
        <begin position="196"/>
        <end position="217"/>
    </location>
</feature>
<evidence type="ECO:0000313" key="3">
    <source>
        <dbReference type="Proteomes" id="UP000606974"/>
    </source>
</evidence>
<protein>
    <submittedName>
        <fullName evidence="2">Uncharacterized protein</fullName>
    </submittedName>
</protein>
<keyword evidence="1" id="KW-1133">Transmembrane helix</keyword>
<name>A0A8H7A796_9EURO</name>
<keyword evidence="1" id="KW-0472">Membrane</keyword>
<keyword evidence="3" id="KW-1185">Reference proteome</keyword>
<keyword evidence="1" id="KW-0812">Transmembrane</keyword>
<dbReference type="Proteomes" id="UP000606974">
    <property type="component" value="Unassembled WGS sequence"/>
</dbReference>
<reference evidence="2" key="1">
    <citation type="submission" date="2020-02" db="EMBL/GenBank/DDBJ databases">
        <authorList>
            <person name="Palmer J.M."/>
        </authorList>
    </citation>
    <scope>NUCLEOTIDE SEQUENCE</scope>
    <source>
        <strain evidence="2">EPUS1.4</strain>
        <tissue evidence="2">Thallus</tissue>
    </source>
</reference>
<sequence length="296" mass="32898">MPSTFDLDPQSRLPVVTNWTDSLNSIVEAMRNSQKEKHDLPNPMALMEIDATWADVLNANKALSRVLVTALDVGEIGYPVIDSTLLSSTNQALYDGQYITLLTGSLNAAVTVALANSGTSMNTFLMTTKENTENAFNASHPIDVVWSTSRDSNNDDTLPSDPATASKSIPPEVYELSINVERFGYGFGTRSPTATYAFTIIYIYMAVLTIYACYAVYDQLWKNPDRVQSWNKVHDIVTLAMNSTPPEELLDCGAGITDNRTWGKNVKIRANEDHTVELVFKDRPDLRLVKRKEKYG</sequence>
<comment type="caution">
    <text evidence="2">The sequence shown here is derived from an EMBL/GenBank/DDBJ whole genome shotgun (WGS) entry which is preliminary data.</text>
</comment>
<accession>A0A8H7A796</accession>
<evidence type="ECO:0000256" key="1">
    <source>
        <dbReference type="SAM" id="Phobius"/>
    </source>
</evidence>
<organism evidence="2 3">
    <name type="scientific">Endocarpon pusillum</name>
    <dbReference type="NCBI Taxonomy" id="364733"/>
    <lineage>
        <taxon>Eukaryota</taxon>
        <taxon>Fungi</taxon>
        <taxon>Dikarya</taxon>
        <taxon>Ascomycota</taxon>
        <taxon>Pezizomycotina</taxon>
        <taxon>Eurotiomycetes</taxon>
        <taxon>Chaetothyriomycetidae</taxon>
        <taxon>Verrucariales</taxon>
        <taxon>Verrucariaceae</taxon>
        <taxon>Endocarpon</taxon>
    </lineage>
</organism>
<dbReference type="EMBL" id="JAACFV010000285">
    <property type="protein sequence ID" value="KAF7502249.1"/>
    <property type="molecule type" value="Genomic_DNA"/>
</dbReference>
<proteinExistence type="predicted"/>
<evidence type="ECO:0000313" key="2">
    <source>
        <dbReference type="EMBL" id="KAF7502249.1"/>
    </source>
</evidence>
<dbReference type="OrthoDB" id="5342924at2759"/>
<gene>
    <name evidence="2" type="ORF">GJ744_006296</name>
</gene>